<feature type="domain" description="Tyr recombinase" evidence="5">
    <location>
        <begin position="192"/>
        <end position="320"/>
    </location>
</feature>
<dbReference type="SUPFAM" id="SSF56349">
    <property type="entry name" value="DNA breaking-rejoining enzymes"/>
    <property type="match status" value="1"/>
</dbReference>
<organism evidence="7 8">
    <name type="scientific">Bremerella volcania</name>
    <dbReference type="NCBI Taxonomy" id="2527984"/>
    <lineage>
        <taxon>Bacteria</taxon>
        <taxon>Pseudomonadati</taxon>
        <taxon>Planctomycetota</taxon>
        <taxon>Planctomycetia</taxon>
        <taxon>Pirellulales</taxon>
        <taxon>Pirellulaceae</taxon>
        <taxon>Bremerella</taxon>
    </lineage>
</organism>
<dbReference type="InterPro" id="IPR013762">
    <property type="entry name" value="Integrase-like_cat_sf"/>
</dbReference>
<evidence type="ECO:0000256" key="4">
    <source>
        <dbReference type="PROSITE-ProRule" id="PRU01248"/>
    </source>
</evidence>
<dbReference type="InterPro" id="IPR011010">
    <property type="entry name" value="DNA_brk_join_enz"/>
</dbReference>
<dbReference type="AlphaFoldDB" id="A0A518CB37"/>
<evidence type="ECO:0000313" key="7">
    <source>
        <dbReference type="EMBL" id="QDU76442.1"/>
    </source>
</evidence>
<dbReference type="Gene3D" id="1.10.443.10">
    <property type="entry name" value="Intergrase catalytic core"/>
    <property type="match status" value="1"/>
</dbReference>
<dbReference type="InterPro" id="IPR002104">
    <property type="entry name" value="Integrase_catalytic"/>
</dbReference>
<keyword evidence="2 4" id="KW-0238">DNA-binding</keyword>
<dbReference type="GO" id="GO:0006310">
    <property type="term" value="P:DNA recombination"/>
    <property type="evidence" value="ECO:0007669"/>
    <property type="project" value="UniProtKB-KW"/>
</dbReference>
<evidence type="ECO:0000256" key="3">
    <source>
        <dbReference type="ARBA" id="ARBA00023172"/>
    </source>
</evidence>
<dbReference type="Gene3D" id="1.10.150.130">
    <property type="match status" value="1"/>
</dbReference>
<keyword evidence="1" id="KW-0229">DNA integration</keyword>
<evidence type="ECO:0000313" key="8">
    <source>
        <dbReference type="Proteomes" id="UP000318626"/>
    </source>
</evidence>
<reference evidence="8" key="1">
    <citation type="submission" date="2019-02" db="EMBL/GenBank/DDBJ databases">
        <title>Deep-cultivation of Planctomycetes and their phenomic and genomic characterization uncovers novel biology.</title>
        <authorList>
            <person name="Wiegand S."/>
            <person name="Jogler M."/>
            <person name="Boedeker C."/>
            <person name="Pinto D."/>
            <person name="Vollmers J."/>
            <person name="Rivas-Marin E."/>
            <person name="Kohn T."/>
            <person name="Peeters S.H."/>
            <person name="Heuer A."/>
            <person name="Rast P."/>
            <person name="Oberbeckmann S."/>
            <person name="Bunk B."/>
            <person name="Jeske O."/>
            <person name="Meyerdierks A."/>
            <person name="Storesund J.E."/>
            <person name="Kallscheuer N."/>
            <person name="Luecker S."/>
            <person name="Lage O.M."/>
            <person name="Pohl T."/>
            <person name="Merkel B.J."/>
            <person name="Hornburger P."/>
            <person name="Mueller R.-W."/>
            <person name="Bruemmer F."/>
            <person name="Labrenz M."/>
            <person name="Spormann A.M."/>
            <person name="Op den Camp H."/>
            <person name="Overmann J."/>
            <person name="Amann R."/>
            <person name="Jetten M.S.M."/>
            <person name="Mascher T."/>
            <person name="Medema M.H."/>
            <person name="Devos D.P."/>
            <person name="Kaster A.-K."/>
            <person name="Ovreas L."/>
            <person name="Rohde M."/>
            <person name="Galperin M.Y."/>
            <person name="Jogler C."/>
        </authorList>
    </citation>
    <scope>NUCLEOTIDE SEQUENCE [LARGE SCALE GENOMIC DNA]</scope>
    <source>
        <strain evidence="8">Pan97</strain>
    </source>
</reference>
<feature type="domain" description="Core-binding (CB)" evidence="6">
    <location>
        <begin position="87"/>
        <end position="171"/>
    </location>
</feature>
<dbReference type="RefSeq" id="WP_144974557.1">
    <property type="nucleotide sequence ID" value="NZ_CP036289.1"/>
</dbReference>
<keyword evidence="8" id="KW-1185">Reference proteome</keyword>
<dbReference type="InterPro" id="IPR025269">
    <property type="entry name" value="SAM-like_dom"/>
</dbReference>
<gene>
    <name evidence="7" type="ORF">Pan97_34910</name>
</gene>
<dbReference type="GO" id="GO:0003677">
    <property type="term" value="F:DNA binding"/>
    <property type="evidence" value="ECO:0007669"/>
    <property type="project" value="UniProtKB-UniRule"/>
</dbReference>
<proteinExistence type="predicted"/>
<dbReference type="EMBL" id="CP036289">
    <property type="protein sequence ID" value="QDU76442.1"/>
    <property type="molecule type" value="Genomic_DNA"/>
</dbReference>
<sequence>MASIQQRGKGSFLIQFYDKDGRKRGVSISRSTKKFANNLAMHIEAINGANRSGHPLDGSTAQWLSEIGDTLAGKLAKVDLIKPRSVKTLGQFLKEYFAERSDWKLSTQIKHNTSRNHLLAHIDESTPLREITEAHADSFVRYLKNDIETMKSTATRSKVLSNVKEYFRAAVRKRLISASPFAGISLPKQGADRYHYVTQDQAGKVLEACPDTQWRLIFALARYGGVRIPSEINGLEWSHVLWDQNKILIHSPKTEHHDGRDKRLIPIFPELRPFLDDAWEIAQAKGYRYLIMATRSSDGLSAAYIRKRMLKIIEKSGTLP</sequence>
<dbReference type="PROSITE" id="PS51900">
    <property type="entry name" value="CB"/>
    <property type="match status" value="1"/>
</dbReference>
<accession>A0A518CB37</accession>
<keyword evidence="3" id="KW-0233">DNA recombination</keyword>
<evidence type="ECO:0000256" key="1">
    <source>
        <dbReference type="ARBA" id="ARBA00022908"/>
    </source>
</evidence>
<dbReference type="OrthoDB" id="262002at2"/>
<evidence type="ECO:0000259" key="5">
    <source>
        <dbReference type="PROSITE" id="PS51898"/>
    </source>
</evidence>
<dbReference type="InterPro" id="IPR044068">
    <property type="entry name" value="CB"/>
</dbReference>
<name>A0A518CB37_9BACT</name>
<dbReference type="InterPro" id="IPR010998">
    <property type="entry name" value="Integrase_recombinase_N"/>
</dbReference>
<protein>
    <submittedName>
        <fullName evidence="7">Site-specific tyrosine recombinase XerC</fullName>
    </submittedName>
</protein>
<dbReference type="PROSITE" id="PS51898">
    <property type="entry name" value="TYR_RECOMBINASE"/>
    <property type="match status" value="1"/>
</dbReference>
<dbReference type="Pfam" id="PF13102">
    <property type="entry name" value="Phage_int_SAM_5"/>
    <property type="match status" value="1"/>
</dbReference>
<evidence type="ECO:0000256" key="2">
    <source>
        <dbReference type="ARBA" id="ARBA00023125"/>
    </source>
</evidence>
<dbReference type="Proteomes" id="UP000318626">
    <property type="component" value="Chromosome"/>
</dbReference>
<dbReference type="GO" id="GO:0015074">
    <property type="term" value="P:DNA integration"/>
    <property type="evidence" value="ECO:0007669"/>
    <property type="project" value="UniProtKB-KW"/>
</dbReference>
<dbReference type="KEGG" id="bvo:Pan97_34910"/>
<evidence type="ECO:0000259" key="6">
    <source>
        <dbReference type="PROSITE" id="PS51900"/>
    </source>
</evidence>